<accession>A0A060HJ50</accession>
<dbReference type="Proteomes" id="UP000027093">
    <property type="component" value="Chromosome"/>
</dbReference>
<dbReference type="EMBL" id="CP007536">
    <property type="protein sequence ID" value="AIC15553.1"/>
    <property type="molecule type" value="Genomic_DNA"/>
</dbReference>
<name>A0A060HJ50_9ARCH</name>
<dbReference type="KEGG" id="nvn:NVIE_013180"/>
<keyword evidence="2" id="KW-1185">Reference proteome</keyword>
<organism evidence="1 2">
    <name type="scientific">Nitrososphaera viennensis EN76</name>
    <dbReference type="NCBI Taxonomy" id="926571"/>
    <lineage>
        <taxon>Archaea</taxon>
        <taxon>Nitrososphaerota</taxon>
        <taxon>Nitrososphaeria</taxon>
        <taxon>Nitrososphaerales</taxon>
        <taxon>Nitrososphaeraceae</taxon>
        <taxon>Nitrososphaera</taxon>
    </lineage>
</organism>
<dbReference type="STRING" id="926571.NVIE_013180"/>
<evidence type="ECO:0000313" key="1">
    <source>
        <dbReference type="EMBL" id="AIC15553.1"/>
    </source>
</evidence>
<evidence type="ECO:0000313" key="2">
    <source>
        <dbReference type="Proteomes" id="UP000027093"/>
    </source>
</evidence>
<dbReference type="AlphaFoldDB" id="A0A060HJ50"/>
<dbReference type="HOGENOM" id="CLU_3148101_0_0_2"/>
<gene>
    <name evidence="1" type="ORF">NVIE_013180</name>
</gene>
<reference evidence="1 2" key="1">
    <citation type="journal article" date="2014" name="Int. J. Syst. Evol. Microbiol.">
        <title>Nitrososphaera viennensis gen. nov., sp. nov., an aerobic and mesophilic, ammonia-oxidizing archaeon from soil and a member of the archaeal phylum Thaumarchaeota.</title>
        <authorList>
            <person name="Stieglmeier M."/>
            <person name="Klingl A."/>
            <person name="Alves R.J."/>
            <person name="Rittmann S.K."/>
            <person name="Melcher M."/>
            <person name="Leisch N."/>
            <person name="Schleper C."/>
        </authorList>
    </citation>
    <scope>NUCLEOTIDE SEQUENCE [LARGE SCALE GENOMIC DNA]</scope>
    <source>
        <strain evidence="1">EN76</strain>
    </source>
</reference>
<sequence>MILKKIIQYQVENWLAIDIYPEYAKETDDIVEFLRELLTYEIFKNKQG</sequence>
<proteinExistence type="predicted"/>
<protein>
    <submittedName>
        <fullName evidence="1">Uncharacterized protein</fullName>
    </submittedName>
</protein>